<proteinExistence type="predicted"/>
<dbReference type="Pfam" id="PF00027">
    <property type="entry name" value="cNMP_binding"/>
    <property type="match status" value="1"/>
</dbReference>
<keyword evidence="3" id="KW-1185">Reference proteome</keyword>
<accession>A0ABR9T271</accession>
<comment type="caution">
    <text evidence="2">The sequence shown here is derived from an EMBL/GenBank/DDBJ whole genome shotgun (WGS) entry which is preliminary data.</text>
</comment>
<evidence type="ECO:0000259" key="1">
    <source>
        <dbReference type="Pfam" id="PF00027"/>
    </source>
</evidence>
<dbReference type="EMBL" id="PSKQ01000010">
    <property type="protein sequence ID" value="MBE8719365.1"/>
    <property type="molecule type" value="Genomic_DNA"/>
</dbReference>
<gene>
    <name evidence="2" type="ORF">C4F40_01300</name>
</gene>
<reference evidence="2 3" key="1">
    <citation type="submission" date="2018-02" db="EMBL/GenBank/DDBJ databases">
        <title>Sphingobacterium KA21.</title>
        <authorList>
            <person name="Vasarhelyi B.M."/>
            <person name="Deshmukh S."/>
            <person name="Balint B."/>
            <person name="Kukolya J."/>
        </authorList>
    </citation>
    <scope>NUCLEOTIDE SEQUENCE [LARGE SCALE GENOMIC DNA]</scope>
    <source>
        <strain evidence="2 3">Ka21</strain>
    </source>
</reference>
<dbReference type="SUPFAM" id="SSF51206">
    <property type="entry name" value="cAMP-binding domain-like"/>
    <property type="match status" value="1"/>
</dbReference>
<name>A0ABR9T271_9SPHI</name>
<dbReference type="RefSeq" id="WP_196937384.1">
    <property type="nucleotide sequence ID" value="NZ_MU158689.1"/>
</dbReference>
<sequence>MLTEILKKSFDQYFNAPIDVWEEFAGFCEPIFFAKDEVIKQQNTKEKYFYFIIKGSAGVFLWKENNFVCLDFAFENSACCDYMSLLTKEPTELEVVALEKSEMIRISSTNFYNLSSKSVGQIIMQITAEASFVEKQQQQIELLTMTAEERYRILQTKFPNIHQRIAQKHIASYLGITPQSLSRIRKEQATKH</sequence>
<dbReference type="InterPro" id="IPR018490">
    <property type="entry name" value="cNMP-bd_dom_sf"/>
</dbReference>
<dbReference type="Proteomes" id="UP000618319">
    <property type="component" value="Unassembled WGS sequence"/>
</dbReference>
<protein>
    <recommendedName>
        <fullName evidence="1">Cyclic nucleotide-binding domain-containing protein</fullName>
    </recommendedName>
</protein>
<evidence type="ECO:0000313" key="3">
    <source>
        <dbReference type="Proteomes" id="UP000618319"/>
    </source>
</evidence>
<evidence type="ECO:0000313" key="2">
    <source>
        <dbReference type="EMBL" id="MBE8719365.1"/>
    </source>
</evidence>
<dbReference type="InterPro" id="IPR000595">
    <property type="entry name" value="cNMP-bd_dom"/>
</dbReference>
<dbReference type="CDD" id="cd00038">
    <property type="entry name" value="CAP_ED"/>
    <property type="match status" value="1"/>
</dbReference>
<feature type="domain" description="Cyclic nucleotide-binding" evidence="1">
    <location>
        <begin position="32"/>
        <end position="116"/>
    </location>
</feature>
<organism evidence="2 3">
    <name type="scientific">Sphingobacterium pedocola</name>
    <dbReference type="NCBI Taxonomy" id="2082722"/>
    <lineage>
        <taxon>Bacteria</taxon>
        <taxon>Pseudomonadati</taxon>
        <taxon>Bacteroidota</taxon>
        <taxon>Sphingobacteriia</taxon>
        <taxon>Sphingobacteriales</taxon>
        <taxon>Sphingobacteriaceae</taxon>
        <taxon>Sphingobacterium</taxon>
    </lineage>
</organism>
<dbReference type="InterPro" id="IPR014710">
    <property type="entry name" value="RmlC-like_jellyroll"/>
</dbReference>
<dbReference type="Gene3D" id="2.60.120.10">
    <property type="entry name" value="Jelly Rolls"/>
    <property type="match status" value="1"/>
</dbReference>